<sequence>MSYLPEPTRPEGGPALLNKAVSPVRLFLGFPFNITSNNRTRNKHKRKRRVHFVISRFSYLEPETFDPPLNFRDLYYTKDDILHIKIEMAMTLKLLATKDPRLWQQDNLFCTRGVEELSPAIIQKRCESTTQILRGVLSEQARQQQRGISDLEQLAETSRQLSMKDVVRAHHQGLQDAKVARGVLLGEENGTTEAVSLPLDMITDATFFCMDDFHRDHKRDSFSTASTWNMAAYEDSSSDQDSDVATGDDEDMDGSHSFRELLEESERCQNDKDPVLLGNTSPFAFSIQRLFQRKSCWCR</sequence>
<accession>A0A9K3L0B3</accession>
<gene>
    <name evidence="2" type="ORF">IV203_008551</name>
</gene>
<dbReference type="AlphaFoldDB" id="A0A9K3L0B3"/>
<evidence type="ECO:0000313" key="3">
    <source>
        <dbReference type="Proteomes" id="UP000693970"/>
    </source>
</evidence>
<dbReference type="Proteomes" id="UP000693970">
    <property type="component" value="Unassembled WGS sequence"/>
</dbReference>
<name>A0A9K3L0B3_9STRA</name>
<keyword evidence="3" id="KW-1185">Reference proteome</keyword>
<comment type="caution">
    <text evidence="2">The sequence shown here is derived from an EMBL/GenBank/DDBJ whole genome shotgun (WGS) entry which is preliminary data.</text>
</comment>
<evidence type="ECO:0000313" key="2">
    <source>
        <dbReference type="EMBL" id="KAG7352503.1"/>
    </source>
</evidence>
<protein>
    <submittedName>
        <fullName evidence="2">Uncharacterized protein</fullName>
    </submittedName>
</protein>
<evidence type="ECO:0000256" key="1">
    <source>
        <dbReference type="SAM" id="MobiDB-lite"/>
    </source>
</evidence>
<feature type="region of interest" description="Disordered" evidence="1">
    <location>
        <begin position="233"/>
        <end position="255"/>
    </location>
</feature>
<reference evidence="2" key="2">
    <citation type="submission" date="2021-04" db="EMBL/GenBank/DDBJ databases">
        <authorList>
            <person name="Podell S."/>
        </authorList>
    </citation>
    <scope>NUCLEOTIDE SEQUENCE</scope>
    <source>
        <strain evidence="2">Hildebrandi</strain>
    </source>
</reference>
<reference evidence="2" key="1">
    <citation type="journal article" date="2021" name="Sci. Rep.">
        <title>Diploid genomic architecture of Nitzschia inconspicua, an elite biomass production diatom.</title>
        <authorList>
            <person name="Oliver A."/>
            <person name="Podell S."/>
            <person name="Pinowska A."/>
            <person name="Traller J.C."/>
            <person name="Smith S.R."/>
            <person name="McClure R."/>
            <person name="Beliaev A."/>
            <person name="Bohutskyi P."/>
            <person name="Hill E.A."/>
            <person name="Rabines A."/>
            <person name="Zheng H."/>
            <person name="Allen L.Z."/>
            <person name="Kuo A."/>
            <person name="Grigoriev I.V."/>
            <person name="Allen A.E."/>
            <person name="Hazlebeck D."/>
            <person name="Allen E.E."/>
        </authorList>
    </citation>
    <scope>NUCLEOTIDE SEQUENCE</scope>
    <source>
        <strain evidence="2">Hildebrandi</strain>
    </source>
</reference>
<proteinExistence type="predicted"/>
<organism evidence="2 3">
    <name type="scientific">Nitzschia inconspicua</name>
    <dbReference type="NCBI Taxonomy" id="303405"/>
    <lineage>
        <taxon>Eukaryota</taxon>
        <taxon>Sar</taxon>
        <taxon>Stramenopiles</taxon>
        <taxon>Ochrophyta</taxon>
        <taxon>Bacillariophyta</taxon>
        <taxon>Bacillariophyceae</taxon>
        <taxon>Bacillariophycidae</taxon>
        <taxon>Bacillariales</taxon>
        <taxon>Bacillariaceae</taxon>
        <taxon>Nitzschia</taxon>
    </lineage>
</organism>
<feature type="compositionally biased region" description="Acidic residues" evidence="1">
    <location>
        <begin position="236"/>
        <end position="252"/>
    </location>
</feature>
<dbReference type="EMBL" id="JAGRRH010000017">
    <property type="protein sequence ID" value="KAG7352503.1"/>
    <property type="molecule type" value="Genomic_DNA"/>
</dbReference>